<evidence type="ECO:0000313" key="2">
    <source>
        <dbReference type="EMBL" id="CAG8719073.1"/>
    </source>
</evidence>
<feature type="non-terminal residue" evidence="2">
    <location>
        <position position="90"/>
    </location>
</feature>
<dbReference type="EMBL" id="CAJVPV010021817">
    <property type="protein sequence ID" value="CAG8719073.1"/>
    <property type="molecule type" value="Genomic_DNA"/>
</dbReference>
<feature type="compositionally biased region" description="Polar residues" evidence="1">
    <location>
        <begin position="15"/>
        <end position="36"/>
    </location>
</feature>
<gene>
    <name evidence="2" type="ORF">AMORRO_LOCUS13215</name>
</gene>
<feature type="compositionally biased region" description="Basic and acidic residues" evidence="1">
    <location>
        <begin position="71"/>
        <end position="90"/>
    </location>
</feature>
<proteinExistence type="predicted"/>
<feature type="compositionally biased region" description="Basic residues" evidence="1">
    <location>
        <begin position="1"/>
        <end position="11"/>
    </location>
</feature>
<dbReference type="Proteomes" id="UP000789342">
    <property type="component" value="Unassembled WGS sequence"/>
</dbReference>
<sequence>MNKILQRKVLRKSGDSNTTSNGKTGSNSKTSGKNPNDPTPTIVVVNAGDQKGHTSENSTAPLSPASNHKSHKEEPPKRDPLNRLKGAPKD</sequence>
<organism evidence="2 3">
    <name type="scientific">Acaulospora morrowiae</name>
    <dbReference type="NCBI Taxonomy" id="94023"/>
    <lineage>
        <taxon>Eukaryota</taxon>
        <taxon>Fungi</taxon>
        <taxon>Fungi incertae sedis</taxon>
        <taxon>Mucoromycota</taxon>
        <taxon>Glomeromycotina</taxon>
        <taxon>Glomeromycetes</taxon>
        <taxon>Diversisporales</taxon>
        <taxon>Acaulosporaceae</taxon>
        <taxon>Acaulospora</taxon>
    </lineage>
</organism>
<evidence type="ECO:0000256" key="1">
    <source>
        <dbReference type="SAM" id="MobiDB-lite"/>
    </source>
</evidence>
<dbReference type="AlphaFoldDB" id="A0A9N9I3N9"/>
<evidence type="ECO:0000313" key="3">
    <source>
        <dbReference type="Proteomes" id="UP000789342"/>
    </source>
</evidence>
<protein>
    <submittedName>
        <fullName evidence="2">11311_t:CDS:1</fullName>
    </submittedName>
</protein>
<dbReference type="OrthoDB" id="10495860at2759"/>
<accession>A0A9N9I3N9</accession>
<feature type="compositionally biased region" description="Polar residues" evidence="1">
    <location>
        <begin position="55"/>
        <end position="67"/>
    </location>
</feature>
<name>A0A9N9I3N9_9GLOM</name>
<keyword evidence="3" id="KW-1185">Reference proteome</keyword>
<comment type="caution">
    <text evidence="2">The sequence shown here is derived from an EMBL/GenBank/DDBJ whole genome shotgun (WGS) entry which is preliminary data.</text>
</comment>
<feature type="region of interest" description="Disordered" evidence="1">
    <location>
        <begin position="1"/>
        <end position="90"/>
    </location>
</feature>
<reference evidence="2" key="1">
    <citation type="submission" date="2021-06" db="EMBL/GenBank/DDBJ databases">
        <authorList>
            <person name="Kallberg Y."/>
            <person name="Tangrot J."/>
            <person name="Rosling A."/>
        </authorList>
    </citation>
    <scope>NUCLEOTIDE SEQUENCE</scope>
    <source>
        <strain evidence="2">CL551</strain>
    </source>
</reference>